<evidence type="ECO:0000313" key="2">
    <source>
        <dbReference type="EMBL" id="KAB2612698.1"/>
    </source>
</evidence>
<sequence length="187" mass="20928">MAVKSAQLFASESIQHEAEVLFEIKSCPFIIERFGKETTTTTDKGDKVYKLLLEYAAGGTLDGLIQRSNGHGLPEAHVKMYTRCILEGLIHIPKCEYSTTTSSFVAKIADFGLSKRSKEKYSGWRGTPRYLSPEALKVMKQDESCDIWSLGCIVFEMLVGKSPWELKPGCSDRVDILDVTMLDHLVE</sequence>
<dbReference type="PANTHER" id="PTHR48011:SF56">
    <property type="entry name" value="PROTEIN KINASE DOMAIN-CONTAINING PROTEIN"/>
    <property type="match status" value="1"/>
</dbReference>
<dbReference type="InterPro" id="IPR052751">
    <property type="entry name" value="Plant_MAPKKK"/>
</dbReference>
<keyword evidence="2" id="KW-0418">Kinase</keyword>
<dbReference type="GO" id="GO:0005524">
    <property type="term" value="F:ATP binding"/>
    <property type="evidence" value="ECO:0007669"/>
    <property type="project" value="InterPro"/>
</dbReference>
<reference evidence="3" key="2">
    <citation type="submission" date="2019-10" db="EMBL/GenBank/DDBJ databases">
        <title>A de novo genome assembly of a pear dwarfing rootstock.</title>
        <authorList>
            <person name="Wang F."/>
            <person name="Wang J."/>
            <person name="Li S."/>
            <person name="Zhang Y."/>
            <person name="Fang M."/>
            <person name="Ma L."/>
            <person name="Zhao Y."/>
            <person name="Jiang S."/>
        </authorList>
    </citation>
    <scope>NUCLEOTIDE SEQUENCE [LARGE SCALE GENOMIC DNA]</scope>
</reference>
<comment type="caution">
    <text evidence="2">The sequence shown here is derived from an EMBL/GenBank/DDBJ whole genome shotgun (WGS) entry which is preliminary data.</text>
</comment>
<evidence type="ECO:0000259" key="1">
    <source>
        <dbReference type="PROSITE" id="PS50011"/>
    </source>
</evidence>
<reference evidence="2 3" key="3">
    <citation type="submission" date="2019-11" db="EMBL/GenBank/DDBJ databases">
        <title>A de novo genome assembly of a pear dwarfing rootstock.</title>
        <authorList>
            <person name="Wang F."/>
            <person name="Wang J."/>
            <person name="Li S."/>
            <person name="Zhang Y."/>
            <person name="Fang M."/>
            <person name="Ma L."/>
            <person name="Zhao Y."/>
            <person name="Jiang S."/>
        </authorList>
    </citation>
    <scope>NUCLEOTIDE SEQUENCE [LARGE SCALE GENOMIC DNA]</scope>
    <source>
        <strain evidence="2">S2</strain>
        <tissue evidence="2">Leaf</tissue>
    </source>
</reference>
<dbReference type="OrthoDB" id="8693905at2759"/>
<dbReference type="InterPro" id="IPR011009">
    <property type="entry name" value="Kinase-like_dom_sf"/>
</dbReference>
<accession>A0A5N5GBJ7</accession>
<organism evidence="2 3">
    <name type="scientific">Pyrus ussuriensis x Pyrus communis</name>
    <dbReference type="NCBI Taxonomy" id="2448454"/>
    <lineage>
        <taxon>Eukaryota</taxon>
        <taxon>Viridiplantae</taxon>
        <taxon>Streptophyta</taxon>
        <taxon>Embryophyta</taxon>
        <taxon>Tracheophyta</taxon>
        <taxon>Spermatophyta</taxon>
        <taxon>Magnoliopsida</taxon>
        <taxon>eudicotyledons</taxon>
        <taxon>Gunneridae</taxon>
        <taxon>Pentapetalae</taxon>
        <taxon>rosids</taxon>
        <taxon>fabids</taxon>
        <taxon>Rosales</taxon>
        <taxon>Rosaceae</taxon>
        <taxon>Amygdaloideae</taxon>
        <taxon>Maleae</taxon>
        <taxon>Pyrus</taxon>
    </lineage>
</organism>
<name>A0A5N5GBJ7_9ROSA</name>
<dbReference type="GO" id="GO:0007165">
    <property type="term" value="P:signal transduction"/>
    <property type="evidence" value="ECO:0007669"/>
    <property type="project" value="TreeGrafter"/>
</dbReference>
<dbReference type="Gene3D" id="1.10.510.10">
    <property type="entry name" value="Transferase(Phosphotransferase) domain 1"/>
    <property type="match status" value="1"/>
</dbReference>
<dbReference type="Pfam" id="PF00069">
    <property type="entry name" value="Pkinase"/>
    <property type="match status" value="1"/>
</dbReference>
<dbReference type="GO" id="GO:0004672">
    <property type="term" value="F:protein kinase activity"/>
    <property type="evidence" value="ECO:0007669"/>
    <property type="project" value="InterPro"/>
</dbReference>
<feature type="domain" description="Protein kinase" evidence="1">
    <location>
        <begin position="1"/>
        <end position="187"/>
    </location>
</feature>
<gene>
    <name evidence="2" type="ORF">D8674_035014</name>
</gene>
<dbReference type="SUPFAM" id="SSF56112">
    <property type="entry name" value="Protein kinase-like (PK-like)"/>
    <property type="match status" value="1"/>
</dbReference>
<proteinExistence type="predicted"/>
<dbReference type="Proteomes" id="UP000327157">
    <property type="component" value="Chromosome 9"/>
</dbReference>
<dbReference type="PANTHER" id="PTHR48011">
    <property type="entry name" value="CCR4-NOT TRANSCRIPTIONAL COMPLEX SUBUNIT CAF120-RELATED"/>
    <property type="match status" value="1"/>
</dbReference>
<dbReference type="PROSITE" id="PS50011">
    <property type="entry name" value="PROTEIN_KINASE_DOM"/>
    <property type="match status" value="1"/>
</dbReference>
<keyword evidence="3" id="KW-1185">Reference proteome</keyword>
<reference evidence="2 3" key="1">
    <citation type="submission" date="2019-09" db="EMBL/GenBank/DDBJ databases">
        <authorList>
            <person name="Ou C."/>
        </authorList>
    </citation>
    <scope>NUCLEOTIDE SEQUENCE [LARGE SCALE GENOMIC DNA]</scope>
    <source>
        <strain evidence="2">S2</strain>
        <tissue evidence="2">Leaf</tissue>
    </source>
</reference>
<evidence type="ECO:0000313" key="3">
    <source>
        <dbReference type="Proteomes" id="UP000327157"/>
    </source>
</evidence>
<protein>
    <submittedName>
        <fullName evidence="2">Mitogen-activated protein kinase kinase kinase 2-like</fullName>
    </submittedName>
</protein>
<dbReference type="EMBL" id="SMOL01000458">
    <property type="protein sequence ID" value="KAB2612698.1"/>
    <property type="molecule type" value="Genomic_DNA"/>
</dbReference>
<dbReference type="AlphaFoldDB" id="A0A5N5GBJ7"/>
<keyword evidence="2" id="KW-0808">Transferase</keyword>
<dbReference type="InterPro" id="IPR000719">
    <property type="entry name" value="Prot_kinase_dom"/>
</dbReference>